<organism evidence="9 12">
    <name type="scientific">Hydrogenophaga crassostreae</name>
    <dbReference type="NCBI Taxonomy" id="1763535"/>
    <lineage>
        <taxon>Bacteria</taxon>
        <taxon>Pseudomonadati</taxon>
        <taxon>Pseudomonadota</taxon>
        <taxon>Betaproteobacteria</taxon>
        <taxon>Burkholderiales</taxon>
        <taxon>Comamonadaceae</taxon>
        <taxon>Hydrogenophaga</taxon>
    </lineage>
</organism>
<evidence type="ECO:0000256" key="6">
    <source>
        <dbReference type="ARBA" id="ARBA00022777"/>
    </source>
</evidence>
<dbReference type="CDD" id="cd00130">
    <property type="entry name" value="PAS"/>
    <property type="match status" value="1"/>
</dbReference>
<evidence type="ECO:0000256" key="5">
    <source>
        <dbReference type="ARBA" id="ARBA00022679"/>
    </source>
</evidence>
<dbReference type="SUPFAM" id="SSF47384">
    <property type="entry name" value="Homodimeric domain of signal transducing histidine kinase"/>
    <property type="match status" value="1"/>
</dbReference>
<dbReference type="InterPro" id="IPR036097">
    <property type="entry name" value="HisK_dim/P_sf"/>
</dbReference>
<keyword evidence="11" id="KW-1185">Reference proteome</keyword>
<comment type="subcellular location">
    <subcellularLocation>
        <location evidence="2">Cell inner membrane</location>
        <topology evidence="2">Multi-pass membrane protein</topology>
    </subcellularLocation>
</comment>
<dbReference type="InterPro" id="IPR003018">
    <property type="entry name" value="GAF"/>
</dbReference>
<dbReference type="STRING" id="1763535.LPB072_10950"/>
<dbReference type="EC" id="2.7.13.3" evidence="3"/>
<keyword evidence="4" id="KW-0597">Phosphoprotein</keyword>
<evidence type="ECO:0000256" key="3">
    <source>
        <dbReference type="ARBA" id="ARBA00012438"/>
    </source>
</evidence>
<dbReference type="PROSITE" id="PS50109">
    <property type="entry name" value="HIS_KIN"/>
    <property type="match status" value="1"/>
</dbReference>
<accession>A0A167HPV4</accession>
<dbReference type="EMBL" id="CP017476">
    <property type="protein sequence ID" value="AOW13294.1"/>
    <property type="molecule type" value="Genomic_DNA"/>
</dbReference>
<dbReference type="SUPFAM" id="SSF55781">
    <property type="entry name" value="GAF domain-like"/>
    <property type="match status" value="1"/>
</dbReference>
<evidence type="ECO:0000259" key="7">
    <source>
        <dbReference type="PROSITE" id="PS50109"/>
    </source>
</evidence>
<dbReference type="Pfam" id="PF00512">
    <property type="entry name" value="HisKA"/>
    <property type="match status" value="1"/>
</dbReference>
<dbReference type="PANTHER" id="PTHR43304:SF1">
    <property type="entry name" value="PAC DOMAIN-CONTAINING PROTEIN"/>
    <property type="match status" value="1"/>
</dbReference>
<dbReference type="PRINTS" id="PR00344">
    <property type="entry name" value="BCTRLSENSOR"/>
</dbReference>
<keyword evidence="5" id="KW-0808">Transferase</keyword>
<gene>
    <name evidence="9" type="ORF">LPB072_10950</name>
    <name evidence="10" type="ORF">LPB72_09565</name>
</gene>
<evidence type="ECO:0000313" key="10">
    <source>
        <dbReference type="EMBL" id="OAD41575.1"/>
    </source>
</evidence>
<dbReference type="Gene3D" id="3.30.450.20">
    <property type="entry name" value="PAS domain"/>
    <property type="match status" value="1"/>
</dbReference>
<proteinExistence type="predicted"/>
<evidence type="ECO:0000256" key="1">
    <source>
        <dbReference type="ARBA" id="ARBA00000085"/>
    </source>
</evidence>
<reference evidence="9 12" key="2">
    <citation type="submission" date="2016-10" db="EMBL/GenBank/DDBJ databases">
        <title>Hydorgenophaga sp. LPB0072 isolated from gastropod.</title>
        <authorList>
            <person name="Kim E."/>
            <person name="Yi H."/>
        </authorList>
    </citation>
    <scope>NUCLEOTIDE SEQUENCE [LARGE SCALE GENOMIC DNA]</scope>
    <source>
        <strain evidence="9 12">LPB0072</strain>
    </source>
</reference>
<dbReference type="SMART" id="SM00388">
    <property type="entry name" value="HisKA"/>
    <property type="match status" value="1"/>
</dbReference>
<dbReference type="SUPFAM" id="SSF55874">
    <property type="entry name" value="ATPase domain of HSP90 chaperone/DNA topoisomerase II/histidine kinase"/>
    <property type="match status" value="1"/>
</dbReference>
<protein>
    <recommendedName>
        <fullName evidence="3">histidine kinase</fullName>
        <ecNumber evidence="3">2.7.13.3</ecNumber>
    </recommendedName>
</protein>
<dbReference type="EMBL" id="LVWD01000013">
    <property type="protein sequence ID" value="OAD41575.1"/>
    <property type="molecule type" value="Genomic_DNA"/>
</dbReference>
<dbReference type="Gene3D" id="3.30.565.10">
    <property type="entry name" value="Histidine kinase-like ATPase, C-terminal domain"/>
    <property type="match status" value="1"/>
</dbReference>
<dbReference type="SMART" id="SM00387">
    <property type="entry name" value="HATPase_c"/>
    <property type="match status" value="1"/>
</dbReference>
<evidence type="ECO:0000313" key="12">
    <source>
        <dbReference type="Proteomes" id="UP000185680"/>
    </source>
</evidence>
<dbReference type="SUPFAM" id="SSF55785">
    <property type="entry name" value="PYP-like sensor domain (PAS domain)"/>
    <property type="match status" value="1"/>
</dbReference>
<dbReference type="AlphaFoldDB" id="A0A167HPV4"/>
<dbReference type="InterPro" id="IPR013656">
    <property type="entry name" value="PAS_4"/>
</dbReference>
<dbReference type="RefSeq" id="WP_066089444.1">
    <property type="nucleotide sequence ID" value="NZ_CP017476.1"/>
</dbReference>
<dbReference type="InterPro" id="IPR003594">
    <property type="entry name" value="HATPase_dom"/>
</dbReference>
<dbReference type="InterPro" id="IPR003661">
    <property type="entry name" value="HisK_dim/P_dom"/>
</dbReference>
<dbReference type="Pfam" id="PF02518">
    <property type="entry name" value="HATPase_c"/>
    <property type="match status" value="1"/>
</dbReference>
<dbReference type="Pfam" id="PF08448">
    <property type="entry name" value="PAS_4"/>
    <property type="match status" value="1"/>
</dbReference>
<name>A0A167HPV4_9BURK</name>
<dbReference type="Proteomes" id="UP000185680">
    <property type="component" value="Chromosome"/>
</dbReference>
<dbReference type="InterPro" id="IPR004358">
    <property type="entry name" value="Sig_transdc_His_kin-like_C"/>
</dbReference>
<keyword evidence="6" id="KW-0418">Kinase</keyword>
<dbReference type="Proteomes" id="UP000185657">
    <property type="component" value="Unassembled WGS sequence"/>
</dbReference>
<dbReference type="KEGG" id="hyl:LPB072_10950"/>
<dbReference type="Pfam" id="PF01590">
    <property type="entry name" value="GAF"/>
    <property type="match status" value="1"/>
</dbReference>
<reference evidence="10 11" key="1">
    <citation type="submission" date="2016-02" db="EMBL/GenBank/DDBJ databases">
        <title>Draft genome sequence of Hydrogenophaga sp. LPB0072.</title>
        <authorList>
            <person name="Shin S.-K."/>
            <person name="Yi H."/>
        </authorList>
    </citation>
    <scope>NUCLEOTIDE SEQUENCE [LARGE SCALE GENOMIC DNA]</scope>
    <source>
        <strain evidence="10 11">LPB0072</strain>
    </source>
</reference>
<dbReference type="GO" id="GO:0000155">
    <property type="term" value="F:phosphorelay sensor kinase activity"/>
    <property type="evidence" value="ECO:0007669"/>
    <property type="project" value="InterPro"/>
</dbReference>
<feature type="domain" description="PAC" evidence="8">
    <location>
        <begin position="251"/>
        <end position="303"/>
    </location>
</feature>
<dbReference type="Gene3D" id="3.30.450.40">
    <property type="match status" value="1"/>
</dbReference>
<dbReference type="InterPro" id="IPR052162">
    <property type="entry name" value="Sensor_kinase/Photoreceptor"/>
</dbReference>
<dbReference type="Gene3D" id="1.10.287.130">
    <property type="match status" value="1"/>
</dbReference>
<dbReference type="InterPro" id="IPR035965">
    <property type="entry name" value="PAS-like_dom_sf"/>
</dbReference>
<dbReference type="InterPro" id="IPR029016">
    <property type="entry name" value="GAF-like_dom_sf"/>
</dbReference>
<evidence type="ECO:0000256" key="4">
    <source>
        <dbReference type="ARBA" id="ARBA00022553"/>
    </source>
</evidence>
<dbReference type="CDD" id="cd00082">
    <property type="entry name" value="HisKA"/>
    <property type="match status" value="1"/>
</dbReference>
<feature type="domain" description="Histidine kinase" evidence="7">
    <location>
        <begin position="321"/>
        <end position="535"/>
    </location>
</feature>
<dbReference type="InterPro" id="IPR000700">
    <property type="entry name" value="PAS-assoc_C"/>
</dbReference>
<dbReference type="InterPro" id="IPR000014">
    <property type="entry name" value="PAS"/>
</dbReference>
<comment type="catalytic activity">
    <reaction evidence="1">
        <text>ATP + protein L-histidine = ADP + protein N-phospho-L-histidine.</text>
        <dbReference type="EC" id="2.7.13.3"/>
    </reaction>
</comment>
<dbReference type="NCBIfam" id="TIGR00229">
    <property type="entry name" value="sensory_box"/>
    <property type="match status" value="1"/>
</dbReference>
<evidence type="ECO:0000313" key="11">
    <source>
        <dbReference type="Proteomes" id="UP000185657"/>
    </source>
</evidence>
<dbReference type="InterPro" id="IPR005467">
    <property type="entry name" value="His_kinase_dom"/>
</dbReference>
<dbReference type="InterPro" id="IPR036890">
    <property type="entry name" value="HATPase_C_sf"/>
</dbReference>
<dbReference type="OrthoDB" id="9810730at2"/>
<evidence type="ECO:0000259" key="8">
    <source>
        <dbReference type="PROSITE" id="PS50113"/>
    </source>
</evidence>
<dbReference type="GO" id="GO:0005886">
    <property type="term" value="C:plasma membrane"/>
    <property type="evidence" value="ECO:0007669"/>
    <property type="project" value="UniProtKB-SubCell"/>
</dbReference>
<dbReference type="FunFam" id="3.30.565.10:FF:000006">
    <property type="entry name" value="Sensor histidine kinase WalK"/>
    <property type="match status" value="1"/>
</dbReference>
<evidence type="ECO:0000313" key="9">
    <source>
        <dbReference type="EMBL" id="AOW13294.1"/>
    </source>
</evidence>
<sequence>MQVAPLPDDEEQRLAKLFSFGVLDTLPQKAFDEITTLASAICGTPIALISFVDRDRQWFKSRIGLDPSETEREVAFCSHAILRPKEVLVVEDATQDQRFHDNPLVTSDPGIRFYAGAPIVSDDGFALGTVCVIDRQPRHIDAAQQQALCALASLVVTLLKHEHSGREESERRAATMLRRNEYLTALSTSGLDLMSFVDTNYIYRYVNQTYLSYWAREPVDIVNRSVQDLLGKALFQTTKTFFDQALAGEQVDFEATIDFPGKGTRHVEVTYLPARDNDGSISGVIVRTHDIQKLKEREEQLRSTVAMLEHKTLEQERFIHIISHDLREPINTINNFASLLAEDESLGQSAMARRNLHYVQAGGRRMASLLDDLLNFLHLEEHALNLKPIDLNQIAEEVQEDLNAALQRSGGRIEVGHLPTTVGDASLLRIALQNLVANGLKFARKGVPPLVRIASKTEGDWLHIEVQDNGIGMHEHQLANIFEMFKRLHSGKEYDGTGLGLSICRRITELHHGRVSVRSDPGKGSCFSLSLPHPTTGVK</sequence>
<dbReference type="SMART" id="SM00065">
    <property type="entry name" value="GAF"/>
    <property type="match status" value="1"/>
</dbReference>
<dbReference type="PROSITE" id="PS50113">
    <property type="entry name" value="PAC"/>
    <property type="match status" value="1"/>
</dbReference>
<dbReference type="PANTHER" id="PTHR43304">
    <property type="entry name" value="PHYTOCHROME-LIKE PROTEIN CPH1"/>
    <property type="match status" value="1"/>
</dbReference>
<evidence type="ECO:0000256" key="2">
    <source>
        <dbReference type="ARBA" id="ARBA00004429"/>
    </source>
</evidence>